<feature type="transmembrane region" description="Helical" evidence="2">
    <location>
        <begin position="20"/>
        <end position="39"/>
    </location>
</feature>
<evidence type="ECO:0000313" key="5">
    <source>
        <dbReference type="EMBL" id="MBU3160124.1"/>
    </source>
</evidence>
<protein>
    <submittedName>
        <fullName evidence="5">LCP family protein</fullName>
    </submittedName>
</protein>
<dbReference type="PANTHER" id="PTHR33392:SF6">
    <property type="entry name" value="POLYISOPRENYL-TEICHOIC ACID--PEPTIDOGLYCAN TEICHOIC ACID TRANSFERASE TAGU"/>
    <property type="match status" value="1"/>
</dbReference>
<comment type="similarity">
    <text evidence="1">Belongs to the LytR/CpsA/Psr (LCP) family.</text>
</comment>
<comment type="caution">
    <text evidence="5">The sequence shown here is derived from an EMBL/GenBank/DDBJ whole genome shotgun (WGS) entry which is preliminary data.</text>
</comment>
<evidence type="ECO:0000256" key="1">
    <source>
        <dbReference type="ARBA" id="ARBA00006068"/>
    </source>
</evidence>
<sequence>MSNNKKRKKTFNYKKYAVRIVLFLVVILVFVSGWLYLYLAGFNNSAVKLSSSLSSDDVKIQSDSKSSNILVMGVDIGTTGSTNANDPKRTDTMILVHYNAVDKKVSLISIPRDTLAVVNDRNQKINAAHAIGGVDYAVAAVEKLVGVKIDYYAKINYKGFDELIDAIGGVDINVTRKMDYDDPTQDLSIHFEKGLVHMDGKKAEEFFRWRKNSDGSGLANGDLGRIENQHIFIAKVMEKVKSPFIIFKIPSVLTAVKNAIETNMDANEILKFGFIFATIDNDKLSMETLNGVEKYVNGVSYVVYDEDLNKEVISELSDNKAPIVNKSKLKIKVINGTQKTGLAKDFSTYLTEKGYNEAKTETGEATSKSKITVYNGSKDMKADLQTDFKIDNIEFLSSSNKSFDIVVTLGDDHELMH</sequence>
<evidence type="ECO:0000256" key="2">
    <source>
        <dbReference type="SAM" id="Phobius"/>
    </source>
</evidence>
<feature type="domain" description="Cell envelope-related transcriptional attenuator" evidence="3">
    <location>
        <begin position="89"/>
        <end position="241"/>
    </location>
</feature>
<dbReference type="NCBIfam" id="TIGR00350">
    <property type="entry name" value="lytR_cpsA_psr"/>
    <property type="match status" value="1"/>
</dbReference>
<dbReference type="Proteomes" id="UP000776252">
    <property type="component" value="Unassembled WGS sequence"/>
</dbReference>
<reference evidence="5 6" key="1">
    <citation type="submission" date="2021-06" db="EMBL/GenBank/DDBJ databases">
        <title>Clostridia strains as spoilage organisms.</title>
        <authorList>
            <person name="Wambui J."/>
            <person name="Stephan R."/>
            <person name="Stevens M.J.A."/>
        </authorList>
    </citation>
    <scope>NUCLEOTIDE SEQUENCE [LARGE SCALE GENOMIC DNA]</scope>
    <source>
        <strain evidence="5 6">DSM 14204</strain>
    </source>
</reference>
<dbReference type="RefSeq" id="WP_216148973.1">
    <property type="nucleotide sequence ID" value="NZ_JAHLDV010000020.1"/>
</dbReference>
<evidence type="ECO:0000259" key="3">
    <source>
        <dbReference type="Pfam" id="PF03816"/>
    </source>
</evidence>
<name>A0ABS6BUV4_9CLOT</name>
<organism evidence="5 6">
    <name type="scientific">Clostridium frigoris</name>
    <dbReference type="NCBI Taxonomy" id="205327"/>
    <lineage>
        <taxon>Bacteria</taxon>
        <taxon>Bacillati</taxon>
        <taxon>Bacillota</taxon>
        <taxon>Clostridia</taxon>
        <taxon>Eubacteriales</taxon>
        <taxon>Clostridiaceae</taxon>
        <taxon>Clostridium</taxon>
    </lineage>
</organism>
<dbReference type="Pfam" id="PF13399">
    <property type="entry name" value="LytR_C"/>
    <property type="match status" value="1"/>
</dbReference>
<evidence type="ECO:0000313" key="6">
    <source>
        <dbReference type="Proteomes" id="UP000776252"/>
    </source>
</evidence>
<feature type="domain" description="LytR/CpsA/Psr regulator C-terminal" evidence="4">
    <location>
        <begin position="329"/>
        <end position="412"/>
    </location>
</feature>
<dbReference type="InterPro" id="IPR004474">
    <property type="entry name" value="LytR_CpsA_psr"/>
</dbReference>
<keyword evidence="2" id="KW-1133">Transmembrane helix</keyword>
<dbReference type="InterPro" id="IPR027381">
    <property type="entry name" value="LytR/CpsA/Psr_C"/>
</dbReference>
<proteinExistence type="inferred from homology"/>
<accession>A0ABS6BUV4</accession>
<keyword evidence="2" id="KW-0812">Transmembrane</keyword>
<dbReference type="EMBL" id="JAHLDV010000020">
    <property type="protein sequence ID" value="MBU3160124.1"/>
    <property type="molecule type" value="Genomic_DNA"/>
</dbReference>
<gene>
    <name evidence="5" type="ORF">KPL37_10195</name>
</gene>
<dbReference type="Pfam" id="PF03816">
    <property type="entry name" value="LytR_cpsA_psr"/>
    <property type="match status" value="1"/>
</dbReference>
<evidence type="ECO:0000259" key="4">
    <source>
        <dbReference type="Pfam" id="PF13399"/>
    </source>
</evidence>
<keyword evidence="6" id="KW-1185">Reference proteome</keyword>
<dbReference type="InterPro" id="IPR050922">
    <property type="entry name" value="LytR/CpsA/Psr_CW_biosynth"/>
</dbReference>
<keyword evidence="2" id="KW-0472">Membrane</keyword>
<dbReference type="PANTHER" id="PTHR33392">
    <property type="entry name" value="POLYISOPRENYL-TEICHOIC ACID--PEPTIDOGLYCAN TEICHOIC ACID TRANSFERASE TAGU"/>
    <property type="match status" value="1"/>
</dbReference>